<reference evidence="1" key="1">
    <citation type="journal article" date="2017" name="Front. Cell. Infect. Microbiol.">
        <title>The Distinct Transcriptional Response of the Midgut of Amblyomma sculptum and Amblyomma aureolatum Ticks to Rickettsia rickettsii Correlates to Their Differences in Susceptibility to Infection.</title>
        <authorList>
            <person name="Martins L.A."/>
            <person name="Galletti M.F.B.M."/>
            <person name="Ribeiro J.M."/>
            <person name="Fujita A."/>
            <person name="Costa F.B."/>
            <person name="Labruna M.B."/>
            <person name="Daffre S."/>
            <person name="Fogaca A.C."/>
        </authorList>
    </citation>
    <scope>NUCLEOTIDE SEQUENCE</scope>
</reference>
<sequence length="527" mass="59372">IPGIKHTLYADDITVWCNSGSDAEIEERLQAAADTVDRYARERGLQCAPEKSELLILKNPRTPLAQNIAVYVDHHPVQKPTEIKILGQYIPQGRQNTTTMKKLTTSTEQILRMIHRIRNKHHGMKERDTIRLVQAFVISRIMYGTAFLNLSRSEIEKLETLIRKAYKTALGLPNSTPTAKLMALGVHNTLKEMWEAQWLSQLNRLALTKPGRELLEKIHINLPYTIDQREEVPRDVRRRINVYPIPRNMHPAYNIERRKARGEALQMKWDEQPNTLYVDAAGPKNGVMTIVVSTPSGSMVNCASMKTSNPTHAEETAIALAVATNPNAVVLTDSQNACRNFNNGLIHGSGLSLLIKHPPSQASVIWFPGHLELQGGNEAAHRHARALLYRASPPDDHEGCCDLITSALYADNLAPYRTARKEYPTPHKSLNKLEENTLRRLQTNTYPTPAKLHQWYPTLYSPQCPHCGEVANLYHMVWACQFNPVIDPIPNPSEEQWEAILLSDDPDRQHWLVGRASAAAMTSGLPD</sequence>
<proteinExistence type="evidence at transcript level"/>
<dbReference type="GO" id="GO:0003676">
    <property type="term" value="F:nucleic acid binding"/>
    <property type="evidence" value="ECO:0007669"/>
    <property type="project" value="InterPro"/>
</dbReference>
<dbReference type="Gene3D" id="3.30.420.10">
    <property type="entry name" value="Ribonuclease H-like superfamily/Ribonuclease H"/>
    <property type="match status" value="1"/>
</dbReference>
<dbReference type="SUPFAM" id="SSF53098">
    <property type="entry name" value="Ribonuclease H-like"/>
    <property type="match status" value="1"/>
</dbReference>
<feature type="non-terminal residue" evidence="1">
    <location>
        <position position="1"/>
    </location>
</feature>
<dbReference type="EMBL" id="GFAC01003764">
    <property type="protein sequence ID" value="JAT95424.1"/>
    <property type="molecule type" value="mRNA"/>
</dbReference>
<name>A0A1E1X874_9ACAR</name>
<dbReference type="InterPro" id="IPR036397">
    <property type="entry name" value="RNaseH_sf"/>
</dbReference>
<evidence type="ECO:0000313" key="1">
    <source>
        <dbReference type="EMBL" id="JAT95424.1"/>
    </source>
</evidence>
<dbReference type="InterPro" id="IPR012337">
    <property type="entry name" value="RNaseH-like_sf"/>
</dbReference>
<organism evidence="1">
    <name type="scientific">Amblyomma aureolatum</name>
    <dbReference type="NCBI Taxonomy" id="187763"/>
    <lineage>
        <taxon>Eukaryota</taxon>
        <taxon>Metazoa</taxon>
        <taxon>Ecdysozoa</taxon>
        <taxon>Arthropoda</taxon>
        <taxon>Chelicerata</taxon>
        <taxon>Arachnida</taxon>
        <taxon>Acari</taxon>
        <taxon>Parasitiformes</taxon>
        <taxon>Ixodida</taxon>
        <taxon>Ixodoidea</taxon>
        <taxon>Ixodidae</taxon>
        <taxon>Amblyomminae</taxon>
        <taxon>Amblyomma</taxon>
    </lineage>
</organism>
<accession>A0A1E1X874</accession>
<dbReference type="AlphaFoldDB" id="A0A1E1X874"/>
<protein>
    <submittedName>
        <fullName evidence="1">Putative tick transposon</fullName>
    </submittedName>
</protein>